<sequence length="289" mass="30980">MYFDAPKAPCALATKQDQLPTTIYPEKGLKQYLYHPSGAPSALDLNLPFPRTNLLARGAMYDDHPFSQWLQPSSIGATSPISPASSSGSSSASRASTTPQPSIYGALPYPTQNPRPAFMTFRFTPLEASISDGGLLNASVTGPPNAKTYFRIRTDAPAVGFTVVAQAGSNAPVAVIQWSGADMMATPMVEVKGIVSKRSTSEWLALSSEKSYRTMVARDKPFVWLPEGTHISLYTSGLRQPRMFGRISSEVETGALLLEISAEAIQIGLLEVCVVAAILLQSGRRIDGP</sequence>
<feature type="region of interest" description="Disordered" evidence="1">
    <location>
        <begin position="77"/>
        <end position="110"/>
    </location>
</feature>
<evidence type="ECO:0000256" key="1">
    <source>
        <dbReference type="SAM" id="MobiDB-lite"/>
    </source>
</evidence>
<comment type="caution">
    <text evidence="2">The sequence shown here is derived from an EMBL/GenBank/DDBJ whole genome shotgun (WGS) entry which is preliminary data.</text>
</comment>
<organism evidence="2 3">
    <name type="scientific">Mycena indigotica</name>
    <dbReference type="NCBI Taxonomy" id="2126181"/>
    <lineage>
        <taxon>Eukaryota</taxon>
        <taxon>Fungi</taxon>
        <taxon>Dikarya</taxon>
        <taxon>Basidiomycota</taxon>
        <taxon>Agaricomycotina</taxon>
        <taxon>Agaricomycetes</taxon>
        <taxon>Agaricomycetidae</taxon>
        <taxon>Agaricales</taxon>
        <taxon>Marasmiineae</taxon>
        <taxon>Mycenaceae</taxon>
        <taxon>Mycena</taxon>
    </lineage>
</organism>
<reference evidence="2" key="1">
    <citation type="submission" date="2020-05" db="EMBL/GenBank/DDBJ databases">
        <title>Mycena genomes resolve the evolution of fungal bioluminescence.</title>
        <authorList>
            <person name="Tsai I.J."/>
        </authorList>
    </citation>
    <scope>NUCLEOTIDE SEQUENCE</scope>
    <source>
        <strain evidence="2">171206Taipei</strain>
    </source>
</reference>
<dbReference type="Proteomes" id="UP000636479">
    <property type="component" value="Unassembled WGS sequence"/>
</dbReference>
<proteinExistence type="predicted"/>
<feature type="compositionally biased region" description="Low complexity" evidence="1">
    <location>
        <begin position="77"/>
        <end position="102"/>
    </location>
</feature>
<accession>A0A8H6T6W8</accession>
<dbReference type="RefSeq" id="XP_037224007.1">
    <property type="nucleotide sequence ID" value="XM_037358912.1"/>
</dbReference>
<dbReference type="GeneID" id="59341428"/>
<evidence type="ECO:0000313" key="2">
    <source>
        <dbReference type="EMBL" id="KAF7311899.1"/>
    </source>
</evidence>
<dbReference type="OrthoDB" id="3191568at2759"/>
<gene>
    <name evidence="2" type="ORF">MIND_00201100</name>
</gene>
<name>A0A8H6T6W8_9AGAR</name>
<dbReference type="AlphaFoldDB" id="A0A8H6T6W8"/>
<evidence type="ECO:0000313" key="3">
    <source>
        <dbReference type="Proteomes" id="UP000636479"/>
    </source>
</evidence>
<keyword evidence="3" id="KW-1185">Reference proteome</keyword>
<protein>
    <submittedName>
        <fullName evidence="2">Uncharacterized protein</fullName>
    </submittedName>
</protein>
<dbReference type="EMBL" id="JACAZF010000002">
    <property type="protein sequence ID" value="KAF7311899.1"/>
    <property type="molecule type" value="Genomic_DNA"/>
</dbReference>